<reference evidence="1" key="2">
    <citation type="submission" date="2019-08" db="EMBL/GenBank/DDBJ databases">
        <title>Investigation of anaerobic lignin degradation for improved lignocellulosic biofuels.</title>
        <authorList>
            <person name="Deangelis K.PhD."/>
        </authorList>
    </citation>
    <scope>NUCLEOTIDE SEQUENCE [LARGE SCALE GENOMIC DNA]</scope>
    <source>
        <strain evidence="1">128R</strain>
    </source>
</reference>
<sequence>MGRKSSIHKLPADAREHIDKLMRDNSMTLAEMLADICEHFPDAAAELSTSTLWRYKKSGGFEEFMSQMQRQQQAARMAVSALGENPDDKAGTLLVQSVMTLVQSAAFAAQGDTPDTEEVLQLSIAMKNALQGSKLSREERSAVIREAREQQLREQQANLDKVASAQGLSEDQVQFWRESVLGIK</sequence>
<reference evidence="1" key="1">
    <citation type="submission" date="2019-06" db="EMBL/GenBank/DDBJ databases">
        <authorList>
            <person name="Deangelis K."/>
            <person name="Huntemann M."/>
            <person name="Clum A."/>
            <person name="Pillay M."/>
            <person name="Palaniappan K."/>
            <person name="Varghese N."/>
            <person name="Mikhailova N."/>
            <person name="Stamatis D."/>
            <person name="Reddy T."/>
            <person name="Daum C."/>
            <person name="Shapiro N."/>
            <person name="Ivanova N."/>
            <person name="Kyrpides N."/>
            <person name="Woyke T."/>
        </authorList>
    </citation>
    <scope>NUCLEOTIDE SEQUENCE [LARGE SCALE GENOMIC DNA]</scope>
    <source>
        <strain evidence="1">128R</strain>
    </source>
</reference>
<dbReference type="InterPro" id="IPR021874">
    <property type="entry name" value="Phage_Mu_Gp27"/>
</dbReference>
<dbReference type="Pfam" id="PF11985">
    <property type="entry name" value="Phage_Mu_Gp27"/>
    <property type="match status" value="1"/>
</dbReference>
<accession>A0A542BJE8</accession>
<dbReference type="AlphaFoldDB" id="A0A542BJE8"/>
<name>A0A542BJE8_SERFO</name>
<comment type="caution">
    <text evidence="1">The sequence shown here is derived from an EMBL/GenBank/DDBJ whole genome shotgun (WGS) entry which is preliminary data.</text>
</comment>
<gene>
    <name evidence="1" type="ORF">FHU10_1247</name>
</gene>
<organism evidence="1">
    <name type="scientific">Serratia fonticola</name>
    <dbReference type="NCBI Taxonomy" id="47917"/>
    <lineage>
        <taxon>Bacteria</taxon>
        <taxon>Pseudomonadati</taxon>
        <taxon>Pseudomonadota</taxon>
        <taxon>Gammaproteobacteria</taxon>
        <taxon>Enterobacterales</taxon>
        <taxon>Yersiniaceae</taxon>
        <taxon>Serratia</taxon>
    </lineage>
</organism>
<protein>
    <submittedName>
        <fullName evidence="1">Uncharacterized protein DUF3486</fullName>
    </submittedName>
</protein>
<dbReference type="EMBL" id="VISQ01000001">
    <property type="protein sequence ID" value="TVZ68791.1"/>
    <property type="molecule type" value="Genomic_DNA"/>
</dbReference>
<proteinExistence type="predicted"/>
<evidence type="ECO:0000313" key="1">
    <source>
        <dbReference type="EMBL" id="TVZ68791.1"/>
    </source>
</evidence>
<dbReference type="OrthoDB" id="371328at2"/>